<keyword evidence="4" id="KW-0633">Potassium transport</keyword>
<feature type="transmembrane region" description="Helical" evidence="13">
    <location>
        <begin position="53"/>
        <end position="70"/>
    </location>
</feature>
<evidence type="ECO:0000256" key="5">
    <source>
        <dbReference type="ARBA" id="ARBA00022692"/>
    </source>
</evidence>
<accession>A0ABP7WAK7</accession>
<dbReference type="Proteomes" id="UP001500841">
    <property type="component" value="Unassembled WGS sequence"/>
</dbReference>
<name>A0ABP7WAK7_9SPHI</name>
<keyword evidence="15" id="KW-1185">Reference proteome</keyword>
<evidence type="ECO:0000256" key="9">
    <source>
        <dbReference type="ARBA" id="ARBA00023065"/>
    </source>
</evidence>
<comment type="similarity">
    <text evidence="2">Belongs to the TMEM175 family.</text>
</comment>
<keyword evidence="8 13" id="KW-1133">Transmembrane helix</keyword>
<dbReference type="InterPro" id="IPR010617">
    <property type="entry name" value="TMEM175-like"/>
</dbReference>
<evidence type="ECO:0000256" key="13">
    <source>
        <dbReference type="SAM" id="Phobius"/>
    </source>
</evidence>
<keyword evidence="3" id="KW-0813">Transport</keyword>
<evidence type="ECO:0000313" key="14">
    <source>
        <dbReference type="EMBL" id="GAA4084851.1"/>
    </source>
</evidence>
<feature type="transmembrane region" description="Helical" evidence="13">
    <location>
        <begin position="133"/>
        <end position="157"/>
    </location>
</feature>
<evidence type="ECO:0000256" key="7">
    <source>
        <dbReference type="ARBA" id="ARBA00022958"/>
    </source>
</evidence>
<keyword evidence="9" id="KW-0406">Ion transport</keyword>
<feature type="transmembrane region" description="Helical" evidence="13">
    <location>
        <begin position="178"/>
        <end position="197"/>
    </location>
</feature>
<evidence type="ECO:0000256" key="2">
    <source>
        <dbReference type="ARBA" id="ARBA00006920"/>
    </source>
</evidence>
<evidence type="ECO:0000256" key="12">
    <source>
        <dbReference type="ARBA" id="ARBA00034430"/>
    </source>
</evidence>
<dbReference type="RefSeq" id="WP_345100454.1">
    <property type="nucleotide sequence ID" value="NZ_BAABCV010000001.1"/>
</dbReference>
<keyword evidence="11" id="KW-0407">Ion channel</keyword>
<proteinExistence type="inferred from homology"/>
<evidence type="ECO:0000256" key="6">
    <source>
        <dbReference type="ARBA" id="ARBA00022826"/>
    </source>
</evidence>
<keyword evidence="10 13" id="KW-0472">Membrane</keyword>
<organism evidence="14 15">
    <name type="scientific">Mucilaginibacter panaciglaebae</name>
    <dbReference type="NCBI Taxonomy" id="502331"/>
    <lineage>
        <taxon>Bacteria</taxon>
        <taxon>Pseudomonadati</taxon>
        <taxon>Bacteroidota</taxon>
        <taxon>Sphingobacteriia</taxon>
        <taxon>Sphingobacteriales</taxon>
        <taxon>Sphingobacteriaceae</taxon>
        <taxon>Mucilaginibacter</taxon>
    </lineage>
</organism>
<evidence type="ECO:0000256" key="4">
    <source>
        <dbReference type="ARBA" id="ARBA00022538"/>
    </source>
</evidence>
<sequence>MNEEEEIKKEFQLERIILFTDAVFAIILTIMVLDIKLPEGIKNSDQDALKHAAKLLALHIIAYLGTFVLVGKFWMSHLKLFRYLKDYDRNLLVLNLAFLFSVTLFPFAVSALLHELPSEMGKDLKSLSIQNAWGLQIYMTVAMLTVFVQSILTWYLLRNREQLCIDTNNLENRLEWMVTKIKLFLAPVFLMVLFILNCFPLPFYTPLLVVIVFGIITGKLRTRYYPESDSGPVISRLYNYAKNSRFRGPVTQNTLKKDKTEEED</sequence>
<evidence type="ECO:0000313" key="15">
    <source>
        <dbReference type="Proteomes" id="UP001500841"/>
    </source>
</evidence>
<keyword evidence="6" id="KW-0631">Potassium channel</keyword>
<comment type="catalytic activity">
    <reaction evidence="12">
        <text>K(+)(in) = K(+)(out)</text>
        <dbReference type="Rhea" id="RHEA:29463"/>
        <dbReference type="ChEBI" id="CHEBI:29103"/>
    </reaction>
</comment>
<keyword evidence="5 13" id="KW-0812">Transmembrane</keyword>
<evidence type="ECO:0000256" key="8">
    <source>
        <dbReference type="ARBA" id="ARBA00022989"/>
    </source>
</evidence>
<dbReference type="EMBL" id="BAABCV010000001">
    <property type="protein sequence ID" value="GAA4084851.1"/>
    <property type="molecule type" value="Genomic_DNA"/>
</dbReference>
<protein>
    <submittedName>
        <fullName evidence="14">TMEM175 family protein</fullName>
    </submittedName>
</protein>
<feature type="transmembrane region" description="Helical" evidence="13">
    <location>
        <begin position="16"/>
        <end position="33"/>
    </location>
</feature>
<evidence type="ECO:0000256" key="1">
    <source>
        <dbReference type="ARBA" id="ARBA00004141"/>
    </source>
</evidence>
<dbReference type="PANTHER" id="PTHR31462:SF5">
    <property type="entry name" value="ENDOSOMAL_LYSOSOMAL PROTON CHANNEL TMEM175"/>
    <property type="match status" value="1"/>
</dbReference>
<keyword evidence="7" id="KW-0630">Potassium</keyword>
<comment type="subcellular location">
    <subcellularLocation>
        <location evidence="1">Membrane</location>
        <topology evidence="1">Multi-pass membrane protein</topology>
    </subcellularLocation>
</comment>
<dbReference type="Pfam" id="PF06736">
    <property type="entry name" value="TMEM175"/>
    <property type="match status" value="1"/>
</dbReference>
<evidence type="ECO:0000256" key="3">
    <source>
        <dbReference type="ARBA" id="ARBA00022448"/>
    </source>
</evidence>
<gene>
    <name evidence="14" type="ORF">GCM10022392_02010</name>
</gene>
<feature type="transmembrane region" description="Helical" evidence="13">
    <location>
        <begin position="91"/>
        <end position="113"/>
    </location>
</feature>
<dbReference type="PANTHER" id="PTHR31462">
    <property type="entry name" value="ENDOSOMAL/LYSOSOMAL POTASSIUM CHANNEL TMEM175"/>
    <property type="match status" value="1"/>
</dbReference>
<comment type="caution">
    <text evidence="14">The sequence shown here is derived from an EMBL/GenBank/DDBJ whole genome shotgun (WGS) entry which is preliminary data.</text>
</comment>
<reference evidence="15" key="1">
    <citation type="journal article" date="2019" name="Int. J. Syst. Evol. Microbiol.">
        <title>The Global Catalogue of Microorganisms (GCM) 10K type strain sequencing project: providing services to taxonomists for standard genome sequencing and annotation.</title>
        <authorList>
            <consortium name="The Broad Institute Genomics Platform"/>
            <consortium name="The Broad Institute Genome Sequencing Center for Infectious Disease"/>
            <person name="Wu L."/>
            <person name="Ma J."/>
        </authorList>
    </citation>
    <scope>NUCLEOTIDE SEQUENCE [LARGE SCALE GENOMIC DNA]</scope>
    <source>
        <strain evidence="15">JCM 17085</strain>
    </source>
</reference>
<evidence type="ECO:0000256" key="11">
    <source>
        <dbReference type="ARBA" id="ARBA00023303"/>
    </source>
</evidence>
<evidence type="ECO:0000256" key="10">
    <source>
        <dbReference type="ARBA" id="ARBA00023136"/>
    </source>
</evidence>